<dbReference type="SUPFAM" id="SSF54814">
    <property type="entry name" value="Prokaryotic type KH domain (KH-domain type II)"/>
    <property type="match status" value="2"/>
</dbReference>
<comment type="similarity">
    <text evidence="6">Belongs to the NusA family.</text>
</comment>
<dbReference type="HOGENOM" id="CLU_131906_0_0_2"/>
<dbReference type="Gene3D" id="3.30.300.20">
    <property type="match status" value="2"/>
</dbReference>
<evidence type="ECO:0000259" key="7">
    <source>
        <dbReference type="Pfam" id="PF07650"/>
    </source>
</evidence>
<keyword evidence="2 6" id="KW-0963">Cytoplasm</keyword>
<dbReference type="NCBIfam" id="TIGR01952">
    <property type="entry name" value="nusA_arch"/>
    <property type="match status" value="1"/>
</dbReference>
<reference evidence="8 9" key="1">
    <citation type="submission" date="2010-06" db="EMBL/GenBank/DDBJ databases">
        <title>Complete sequence chromosome of Methanohalobium evestigatum Z-7303.</title>
        <authorList>
            <consortium name="US DOE Joint Genome Institute"/>
            <person name="Lucas S."/>
            <person name="Copeland A."/>
            <person name="Lapidus A."/>
            <person name="Cheng J.-F."/>
            <person name="Bruce D."/>
            <person name="Goodwin L."/>
            <person name="Pitluck S."/>
            <person name="Saunders E."/>
            <person name="Detter J.C."/>
            <person name="Han C."/>
            <person name="Tapia R."/>
            <person name="Land M."/>
            <person name="Hauser L."/>
            <person name="Kyrpides N."/>
            <person name="Mikhailova N."/>
            <person name="Sieprawska-Lupa M."/>
            <person name="Whitman W.B."/>
            <person name="Anderson I."/>
            <person name="Woyke T."/>
        </authorList>
    </citation>
    <scope>NUCLEOTIDE SEQUENCE [LARGE SCALE GENOMIC DNA]</scope>
    <source>
        <strain evidence="9">ATCC BAA-1072 / DSM 3721 / NBRC 107634 / OCM 161 / Z-7303</strain>
    </source>
</reference>
<evidence type="ECO:0000313" key="8">
    <source>
        <dbReference type="EMBL" id="ADI73678.1"/>
    </source>
</evidence>
<evidence type="ECO:0000313" key="9">
    <source>
        <dbReference type="Proteomes" id="UP000000391"/>
    </source>
</evidence>
<dbReference type="InterPro" id="IPR009019">
    <property type="entry name" value="KH_sf_prok-type"/>
</dbReference>
<dbReference type="CDD" id="cd22530">
    <property type="entry name" value="KH-II_NusA_arch_rpt1"/>
    <property type="match status" value="1"/>
</dbReference>
<comment type="subcellular location">
    <subcellularLocation>
        <location evidence="6">Cytoplasm</location>
    </subcellularLocation>
</comment>
<evidence type="ECO:0000256" key="2">
    <source>
        <dbReference type="ARBA" id="ARBA00022490"/>
    </source>
</evidence>
<dbReference type="InterPro" id="IPR030842">
    <property type="entry name" value="TF_NusA_bacterial"/>
</dbReference>
<dbReference type="InterPro" id="IPR015946">
    <property type="entry name" value="KH_dom-like_a/b"/>
</dbReference>
<gene>
    <name evidence="6" type="primary">nusA</name>
    <name evidence="8" type="ordered locus">Metev_0778</name>
</gene>
<evidence type="ECO:0000256" key="3">
    <source>
        <dbReference type="ARBA" id="ARBA00022884"/>
    </source>
</evidence>
<keyword evidence="4 6" id="KW-0805">Transcription regulation</keyword>
<dbReference type="FunFam" id="3.30.300.20:FF:000024">
    <property type="entry name" value="Probable transcription termination protein NusA"/>
    <property type="match status" value="1"/>
</dbReference>
<feature type="domain" description="KH type-2" evidence="7">
    <location>
        <begin position="14"/>
        <end position="86"/>
    </location>
</feature>
<keyword evidence="1 6" id="KW-0806">Transcription termination</keyword>
<dbReference type="PANTHER" id="PTHR22648:SF0">
    <property type="entry name" value="TRANSCRIPTION TERMINATION_ANTITERMINATION PROTEIN NUSA"/>
    <property type="match status" value="1"/>
</dbReference>
<sequence length="141" mass="15654">MSEIKLSTEELRYIAMFEQTTGAEVRDCIVDEDRIIYVVEAGNMGAAIGKNGEHINKVKENVDKHVELVEYSEDPSEFIKNAFGPVAVSSVNLVNKDDKQYAYVQVSNNSKGLAIGSNGKNIDKVKMIANRHHNIDSVIIQ</sequence>
<accession>D7E754</accession>
<dbReference type="EMBL" id="CP002069">
    <property type="protein sequence ID" value="ADI73678.1"/>
    <property type="molecule type" value="Genomic_DNA"/>
</dbReference>
<dbReference type="InterPro" id="IPR010212">
    <property type="entry name" value="NusA_arc"/>
</dbReference>
<dbReference type="KEGG" id="mev:Metev_0778"/>
<comment type="function">
    <text evidence="6">Participates in transcription termination.</text>
</comment>
<keyword evidence="5 6" id="KW-0804">Transcription</keyword>
<keyword evidence="3" id="KW-0694">RNA-binding</keyword>
<evidence type="ECO:0000256" key="6">
    <source>
        <dbReference type="HAMAP-Rule" id="MF_00945"/>
    </source>
</evidence>
<dbReference type="STRING" id="644295.Metev_0778"/>
<name>D7E754_METEZ</name>
<dbReference type="GO" id="GO:0005829">
    <property type="term" value="C:cytosol"/>
    <property type="evidence" value="ECO:0007669"/>
    <property type="project" value="TreeGrafter"/>
</dbReference>
<proteinExistence type="inferred from homology"/>
<dbReference type="CDD" id="cd22531">
    <property type="entry name" value="KH-II_NusA_arch_rpt2"/>
    <property type="match status" value="1"/>
</dbReference>
<dbReference type="Pfam" id="PF07650">
    <property type="entry name" value="KH_2"/>
    <property type="match status" value="1"/>
</dbReference>
<dbReference type="AlphaFoldDB" id="D7E754"/>
<organism evidence="8 9">
    <name type="scientific">Methanohalobium evestigatum (strain ATCC BAA-1072 / DSM 3721 / NBRC 107634 / OCM 161 / Z-7303)</name>
    <dbReference type="NCBI Taxonomy" id="644295"/>
    <lineage>
        <taxon>Archaea</taxon>
        <taxon>Methanobacteriati</taxon>
        <taxon>Methanobacteriota</taxon>
        <taxon>Stenosarchaea group</taxon>
        <taxon>Methanomicrobia</taxon>
        <taxon>Methanosarcinales</taxon>
        <taxon>Methanosarcinaceae</taxon>
        <taxon>Methanohalobium</taxon>
    </lineage>
</organism>
<keyword evidence="9" id="KW-1185">Reference proteome</keyword>
<protein>
    <recommendedName>
        <fullName evidence="6">Probable transcription termination protein NusA</fullName>
    </recommendedName>
</protein>
<dbReference type="GO" id="GO:0003723">
    <property type="term" value="F:RNA binding"/>
    <property type="evidence" value="ECO:0007669"/>
    <property type="project" value="UniProtKB-KW"/>
</dbReference>
<dbReference type="GO" id="GO:0006353">
    <property type="term" value="P:DNA-templated transcription termination"/>
    <property type="evidence" value="ECO:0007669"/>
    <property type="project" value="UniProtKB-UniRule"/>
</dbReference>
<dbReference type="HAMAP" id="MF_00945_A">
    <property type="entry name" value="NusA_A"/>
    <property type="match status" value="1"/>
</dbReference>
<dbReference type="GeneID" id="9346402"/>
<evidence type="ECO:0000256" key="1">
    <source>
        <dbReference type="ARBA" id="ARBA00022472"/>
    </source>
</evidence>
<dbReference type="RefSeq" id="WP_013194246.1">
    <property type="nucleotide sequence ID" value="NC_014253.1"/>
</dbReference>
<dbReference type="GO" id="GO:0031564">
    <property type="term" value="P:transcription antitermination"/>
    <property type="evidence" value="ECO:0007669"/>
    <property type="project" value="InterPro"/>
</dbReference>
<dbReference type="Proteomes" id="UP000000391">
    <property type="component" value="Chromosome"/>
</dbReference>
<evidence type="ECO:0000256" key="4">
    <source>
        <dbReference type="ARBA" id="ARBA00023015"/>
    </source>
</evidence>
<dbReference type="InterPro" id="IPR004044">
    <property type="entry name" value="KH_dom_type_2"/>
</dbReference>
<evidence type="ECO:0000256" key="5">
    <source>
        <dbReference type="ARBA" id="ARBA00023163"/>
    </source>
</evidence>
<dbReference type="OrthoDB" id="4116at2157"/>
<dbReference type="PANTHER" id="PTHR22648">
    <property type="entry name" value="TRANSCRIPTION TERMINATION FACTOR NUSA"/>
    <property type="match status" value="1"/>
</dbReference>